<dbReference type="AlphaFoldDB" id="A0A0F3GWY5"/>
<proteinExistence type="predicted"/>
<gene>
    <name evidence="1" type="ORF">MBAV_001449</name>
</gene>
<evidence type="ECO:0000313" key="1">
    <source>
        <dbReference type="EMBL" id="KJU86357.1"/>
    </source>
</evidence>
<sequence>MSVGLEKDLASVADSLRSEKLTDLLVITDDVGRNIFIESGELWDIPVVGMLNGIWKTGREISHELFVRKILRFLEALDITTAEERFRFTEWLESKGTTERFGETILRLIDKVDDTVNAKIIGRIMAALIKEHINYDKAMPLVHIISKCYAKDLEYLRSFREGTQGNMTEVADALFSAGLLLNLGIDGSFDDPESGGTIYALNEYGKILVEFGWRPNKTTLETFRKTDRGEDLTRFENIDDLLKDLEFHG</sequence>
<comment type="caution">
    <text evidence="1">The sequence shown here is derived from an EMBL/GenBank/DDBJ whole genome shotgun (WGS) entry which is preliminary data.</text>
</comment>
<evidence type="ECO:0000313" key="2">
    <source>
        <dbReference type="Proteomes" id="UP000033423"/>
    </source>
</evidence>
<name>A0A0F3GWY5_9BACT</name>
<keyword evidence="2" id="KW-1185">Reference proteome</keyword>
<protein>
    <submittedName>
        <fullName evidence="1">Uncharacterized protein</fullName>
    </submittedName>
</protein>
<dbReference type="EMBL" id="LACI01000633">
    <property type="protein sequence ID" value="KJU86357.1"/>
    <property type="molecule type" value="Genomic_DNA"/>
</dbReference>
<accession>A0A0F3GWY5</accession>
<organism evidence="1 2">
    <name type="scientific">Candidatus Magnetobacterium bavaricum</name>
    <dbReference type="NCBI Taxonomy" id="29290"/>
    <lineage>
        <taxon>Bacteria</taxon>
        <taxon>Pseudomonadati</taxon>
        <taxon>Nitrospirota</taxon>
        <taxon>Thermodesulfovibrionia</taxon>
        <taxon>Thermodesulfovibrionales</taxon>
        <taxon>Candidatus Magnetobacteriaceae</taxon>
        <taxon>Candidatus Magnetobacterium</taxon>
    </lineage>
</organism>
<dbReference type="Proteomes" id="UP000033423">
    <property type="component" value="Unassembled WGS sequence"/>
</dbReference>
<reference evidence="1 2" key="1">
    <citation type="submission" date="2015-02" db="EMBL/GenBank/DDBJ databases">
        <title>Single-cell genomics of uncultivated deep-branching MTB reveals a conserved set of magnetosome genes.</title>
        <authorList>
            <person name="Kolinko S."/>
            <person name="Richter M."/>
            <person name="Glockner F.O."/>
            <person name="Brachmann A."/>
            <person name="Schuler D."/>
        </authorList>
    </citation>
    <scope>NUCLEOTIDE SEQUENCE [LARGE SCALE GENOMIC DNA]</scope>
    <source>
        <strain evidence="1">TM-1</strain>
    </source>
</reference>